<dbReference type="PANTHER" id="PTHR36832">
    <property type="entry name" value="SLR1174 PROTEIN-RELATED"/>
    <property type="match status" value="1"/>
</dbReference>
<keyword evidence="3" id="KW-1185">Reference proteome</keyword>
<sequence length="262" mass="30155">MRMYVEIAKKVFQNNIVYRLDYFAGLINALIVILVNISIWKAIYEEEEVLGGIQFRYVITYLILGVLLQTIFMMDEYLIEGKVNSGLVSMDLLKPMNFKAYILSHNIGVLMFRLIMQFTPALIVSMFAFGLLPPFSLLYMFYFIVSVVLGYLVLYNLNFIIWMTSFWFYKTFSLVTIKDAAVTILSGALIPIWFLPEKLVNFIELTPFGSIYYIPISIYLGQVPPNDIILSLIKQAFWIVTLFLLGHILWKSAAKKLVVQGG</sequence>
<keyword evidence="1" id="KW-0812">Transmembrane</keyword>
<feature type="transmembrane region" description="Helical" evidence="1">
    <location>
        <begin position="20"/>
        <end position="43"/>
    </location>
</feature>
<protein>
    <submittedName>
        <fullName evidence="2">ABC transporter permease</fullName>
    </submittedName>
</protein>
<dbReference type="AlphaFoldDB" id="A0A4Q0I2U2"/>
<accession>A0A4Q0I2U2</accession>
<feature type="transmembrane region" description="Helical" evidence="1">
    <location>
        <begin position="228"/>
        <end position="250"/>
    </location>
</feature>
<feature type="transmembrane region" description="Helical" evidence="1">
    <location>
        <begin position="202"/>
        <end position="222"/>
    </location>
</feature>
<proteinExistence type="predicted"/>
<feature type="transmembrane region" description="Helical" evidence="1">
    <location>
        <begin position="55"/>
        <end position="78"/>
    </location>
</feature>
<comment type="caution">
    <text evidence="2">The sequence shown here is derived from an EMBL/GenBank/DDBJ whole genome shotgun (WGS) entry which is preliminary data.</text>
</comment>
<dbReference type="Proteomes" id="UP000289166">
    <property type="component" value="Unassembled WGS sequence"/>
</dbReference>
<reference evidence="3" key="1">
    <citation type="submission" date="2018-11" db="EMBL/GenBank/DDBJ databases">
        <title>Genome sequencing of a novel mesophilic and cellulolytic organism within the genus Hungateiclostridium.</title>
        <authorList>
            <person name="Rettenmaier R."/>
            <person name="Liebl W."/>
            <person name="Zverlov V."/>
        </authorList>
    </citation>
    <scope>NUCLEOTIDE SEQUENCE [LARGE SCALE GENOMIC DNA]</scope>
    <source>
        <strain evidence="3">N2K1</strain>
    </source>
</reference>
<gene>
    <name evidence="2" type="ORF">EFD62_12125</name>
</gene>
<name>A0A4Q0I2U2_9FIRM</name>
<dbReference type="OrthoDB" id="8582979at2"/>
<organism evidence="2 3">
    <name type="scientific">Acetivibrio mesophilus</name>
    <dbReference type="NCBI Taxonomy" id="2487273"/>
    <lineage>
        <taxon>Bacteria</taxon>
        <taxon>Bacillati</taxon>
        <taxon>Bacillota</taxon>
        <taxon>Clostridia</taxon>
        <taxon>Eubacteriales</taxon>
        <taxon>Oscillospiraceae</taxon>
        <taxon>Acetivibrio</taxon>
    </lineage>
</organism>
<dbReference type="EMBL" id="RLII01000017">
    <property type="protein sequence ID" value="RXE58528.1"/>
    <property type="molecule type" value="Genomic_DNA"/>
</dbReference>
<feature type="transmembrane region" description="Helical" evidence="1">
    <location>
        <begin position="175"/>
        <end position="195"/>
    </location>
</feature>
<dbReference type="Pfam" id="PF06182">
    <property type="entry name" value="ABC2_membrane_6"/>
    <property type="match status" value="1"/>
</dbReference>
<keyword evidence="1" id="KW-1133">Transmembrane helix</keyword>
<keyword evidence="1" id="KW-0472">Membrane</keyword>
<evidence type="ECO:0000256" key="1">
    <source>
        <dbReference type="SAM" id="Phobius"/>
    </source>
</evidence>
<dbReference type="PANTHER" id="PTHR36832:SF1">
    <property type="entry name" value="SLR1174 PROTEIN"/>
    <property type="match status" value="1"/>
</dbReference>
<dbReference type="InterPro" id="IPR010390">
    <property type="entry name" value="ABC-2_transporter-like"/>
</dbReference>
<evidence type="ECO:0000313" key="2">
    <source>
        <dbReference type="EMBL" id="RXE58528.1"/>
    </source>
</evidence>
<evidence type="ECO:0000313" key="3">
    <source>
        <dbReference type="Proteomes" id="UP000289166"/>
    </source>
</evidence>